<dbReference type="InterPro" id="IPR029063">
    <property type="entry name" value="SAM-dependent_MTases_sf"/>
</dbReference>
<gene>
    <name evidence="2" type="ORF">A2W41_03095</name>
</gene>
<evidence type="ECO:0000259" key="1">
    <source>
        <dbReference type="Pfam" id="PF08241"/>
    </source>
</evidence>
<dbReference type="Pfam" id="PF08241">
    <property type="entry name" value="Methyltransf_11"/>
    <property type="match status" value="1"/>
</dbReference>
<proteinExistence type="predicted"/>
<sequence length="219" mass="25787">MATKIDSHYYQRREYDSKQRFISYWHQINEVLVLHPSSVLEIGIGNGFVSQYLKHHGVNITTCDNDQTLSADYTASIIHLPFDKNSFEAVTAYEVLEHMPYQEALKALRELHKVSSRWVIISLPEANRSLRFEVPVPKVTKVKKLISLPYLWPPKKPLFKGHFWEIGQKGYSLKKILQDIKDSGFKILRTYRVFENPRHRFFILEKLRLSSHQKQNMTD</sequence>
<accession>A0A1G2FY87</accession>
<dbReference type="SUPFAM" id="SSF53335">
    <property type="entry name" value="S-adenosyl-L-methionine-dependent methyltransferases"/>
    <property type="match status" value="1"/>
</dbReference>
<dbReference type="EMBL" id="MHNI01000014">
    <property type="protein sequence ID" value="OGZ42702.1"/>
    <property type="molecule type" value="Genomic_DNA"/>
</dbReference>
<organism evidence="2 3">
    <name type="scientific">Candidatus Ryanbacteria bacterium RIFCSPHIGHO2_01_45_13</name>
    <dbReference type="NCBI Taxonomy" id="1802112"/>
    <lineage>
        <taxon>Bacteria</taxon>
        <taxon>Candidatus Ryaniibacteriota</taxon>
    </lineage>
</organism>
<comment type="caution">
    <text evidence="2">The sequence shown here is derived from an EMBL/GenBank/DDBJ whole genome shotgun (WGS) entry which is preliminary data.</text>
</comment>
<name>A0A1G2FY87_9BACT</name>
<protein>
    <submittedName>
        <fullName evidence="2">Methyltransferase type 11</fullName>
    </submittedName>
</protein>
<dbReference type="GO" id="GO:0032259">
    <property type="term" value="P:methylation"/>
    <property type="evidence" value="ECO:0007669"/>
    <property type="project" value="UniProtKB-KW"/>
</dbReference>
<dbReference type="Proteomes" id="UP000176700">
    <property type="component" value="Unassembled WGS sequence"/>
</dbReference>
<dbReference type="GO" id="GO:0008757">
    <property type="term" value="F:S-adenosylmethionine-dependent methyltransferase activity"/>
    <property type="evidence" value="ECO:0007669"/>
    <property type="project" value="InterPro"/>
</dbReference>
<dbReference type="AlphaFoldDB" id="A0A1G2FY87"/>
<evidence type="ECO:0000313" key="2">
    <source>
        <dbReference type="EMBL" id="OGZ42702.1"/>
    </source>
</evidence>
<evidence type="ECO:0000313" key="3">
    <source>
        <dbReference type="Proteomes" id="UP000176700"/>
    </source>
</evidence>
<feature type="domain" description="Methyltransferase type 11" evidence="1">
    <location>
        <begin position="40"/>
        <end position="114"/>
    </location>
</feature>
<keyword evidence="2" id="KW-0489">Methyltransferase</keyword>
<reference evidence="2 3" key="1">
    <citation type="journal article" date="2016" name="Nat. Commun.">
        <title>Thousands of microbial genomes shed light on interconnected biogeochemical processes in an aquifer system.</title>
        <authorList>
            <person name="Anantharaman K."/>
            <person name="Brown C.T."/>
            <person name="Hug L.A."/>
            <person name="Sharon I."/>
            <person name="Castelle C.J."/>
            <person name="Probst A.J."/>
            <person name="Thomas B.C."/>
            <person name="Singh A."/>
            <person name="Wilkins M.J."/>
            <person name="Karaoz U."/>
            <person name="Brodie E.L."/>
            <person name="Williams K.H."/>
            <person name="Hubbard S.S."/>
            <person name="Banfield J.F."/>
        </authorList>
    </citation>
    <scope>NUCLEOTIDE SEQUENCE [LARGE SCALE GENOMIC DNA]</scope>
</reference>
<dbReference type="InterPro" id="IPR013216">
    <property type="entry name" value="Methyltransf_11"/>
</dbReference>
<keyword evidence="2" id="KW-0808">Transferase</keyword>
<dbReference type="Gene3D" id="3.40.50.150">
    <property type="entry name" value="Vaccinia Virus protein VP39"/>
    <property type="match status" value="1"/>
</dbReference>